<evidence type="ECO:0000313" key="1">
    <source>
        <dbReference type="EMBL" id="CEG11544.1"/>
    </source>
</evidence>
<dbReference type="AlphaFoldDB" id="A0A098E7P7"/>
<gene>
    <name evidence="1" type="ORF">MSIBF_A1510010</name>
</gene>
<accession>A0A098E7P7</accession>
<sequence length="55" mass="6133">MKTKISLCGLKSCCPEIEIENDVVKVGEEGNLCVLKKDEWNLLVDLISDKKLGKI</sequence>
<name>A0A098E7P7_9ZZZZ</name>
<dbReference type="EMBL" id="CCXY01000059">
    <property type="protein sequence ID" value="CEG11544.1"/>
    <property type="molecule type" value="Genomic_DNA"/>
</dbReference>
<evidence type="ECO:0008006" key="2">
    <source>
        <dbReference type="Google" id="ProtNLM"/>
    </source>
</evidence>
<reference evidence="1" key="1">
    <citation type="submission" date="2014-09" db="EMBL/GenBank/DDBJ databases">
        <authorList>
            <person name="Probst J Alexander"/>
        </authorList>
    </citation>
    <scope>NUCLEOTIDE SEQUENCE</scope>
</reference>
<organism evidence="1">
    <name type="scientific">groundwater metagenome</name>
    <dbReference type="NCBI Taxonomy" id="717931"/>
    <lineage>
        <taxon>unclassified sequences</taxon>
        <taxon>metagenomes</taxon>
        <taxon>ecological metagenomes</taxon>
    </lineage>
</organism>
<protein>
    <recommendedName>
        <fullName evidence="2">DUF397 domain-containing protein</fullName>
    </recommendedName>
</protein>
<proteinExistence type="predicted"/>